<feature type="domain" description="Collagen binding" evidence="8">
    <location>
        <begin position="360"/>
        <end position="464"/>
    </location>
</feature>
<protein>
    <submittedName>
        <fullName evidence="10">Uncharacterized protein</fullName>
    </submittedName>
</protein>
<dbReference type="InterPro" id="IPR008966">
    <property type="entry name" value="Adhesion_dom_sf"/>
</dbReference>
<dbReference type="STRING" id="416870.llmg_0162"/>
<keyword evidence="2" id="KW-0134">Cell wall</keyword>
<sequence length="466" mass="50932">MESRKKVASIILGLVLLLQYIVTPVGVIAEALTDSSVNTAISLSQLKIDESETKTDLTSFNLTLKVEKPIEQNETVIIDLNSSINTPSEDNKTKSTTDFTANENKLTVVVAANSNNELNINFSVLKEKLKDLNQLTATLNNQKVSVDLPTTDSTTDSTESSTSTSESKSTSNSEISTNSSESKSQSTSESKKEQTKQETTTQADAGRNIRDLLDGAGVSPASIINDATTVYVDKDGNPYPDQNNVPIDAAVKIDYTWSIPEDIMPLKAGDYFDFKLPDGVTIEEAMGNIGDYGTYTIDADGTVHFVFNEKVETKHDIHGTFHYDAHFDKETVPGEVVIDTPTEENFPPSEVHVRPDYNQGIDKSGHFDKTPNPSEVIWEININRPLNTMENATLTDPMPAGTTYKSVVIYPETVGPNGEILSVDKAHPLVEGTDYTVDANGKITFIGKYAKTDQAFNVVYTTSIVY</sequence>
<gene>
    <name evidence="10" type="ordered locus">llmg_0162</name>
</gene>
<proteinExistence type="predicted"/>
<dbReference type="Gene3D" id="2.60.40.1280">
    <property type="match status" value="1"/>
</dbReference>
<feature type="compositionally biased region" description="Low complexity" evidence="7">
    <location>
        <begin position="150"/>
        <end position="188"/>
    </location>
</feature>
<dbReference type="Pfam" id="PF05737">
    <property type="entry name" value="Collagen_bind"/>
    <property type="match status" value="1"/>
</dbReference>
<dbReference type="eggNOG" id="COG4932">
    <property type="taxonomic scope" value="Bacteria"/>
</dbReference>
<dbReference type="RefSeq" id="WP_011834254.1">
    <property type="nucleotide sequence ID" value="NC_009004.1"/>
</dbReference>
<dbReference type="Proteomes" id="UP000000364">
    <property type="component" value="Chromosome"/>
</dbReference>
<evidence type="ECO:0000256" key="7">
    <source>
        <dbReference type="SAM" id="MobiDB-lite"/>
    </source>
</evidence>
<evidence type="ECO:0000313" key="10">
    <source>
        <dbReference type="EMBL" id="CAL96769.1"/>
    </source>
</evidence>
<evidence type="ECO:0000256" key="3">
    <source>
        <dbReference type="ARBA" id="ARBA00022525"/>
    </source>
</evidence>
<keyword evidence="4" id="KW-0732">Signal</keyword>
<evidence type="ECO:0000256" key="1">
    <source>
        <dbReference type="ARBA" id="ARBA00004168"/>
    </source>
</evidence>
<evidence type="ECO:0000256" key="5">
    <source>
        <dbReference type="ARBA" id="ARBA00023088"/>
    </source>
</evidence>
<evidence type="ECO:0000256" key="4">
    <source>
        <dbReference type="ARBA" id="ARBA00022729"/>
    </source>
</evidence>
<dbReference type="AlphaFoldDB" id="A2RHN3"/>
<accession>A2RHN3</accession>
<dbReference type="GO" id="GO:0007155">
    <property type="term" value="P:cell adhesion"/>
    <property type="evidence" value="ECO:0007669"/>
    <property type="project" value="InterPro"/>
</dbReference>
<dbReference type="SMR" id="A2RHN3"/>
<feature type="domain" description="SDR-like Ig" evidence="9">
    <location>
        <begin position="250"/>
        <end position="334"/>
    </location>
</feature>
<keyword evidence="5" id="KW-0572">Peptidoglycan-anchor</keyword>
<dbReference type="InterPro" id="IPR041171">
    <property type="entry name" value="SDR_Ig"/>
</dbReference>
<reference evidence="10 11" key="1">
    <citation type="journal article" date="2007" name="J. Bacteriol.">
        <title>The complete genome sequence of the lactic acid bacterial paradigm Lactococcus lactis subsp. cremoris MG1363.</title>
        <authorList>
            <person name="Wegmann U."/>
            <person name="O'Connell-Motherway M."/>
            <person name="Zomer A."/>
            <person name="Buist G."/>
            <person name="Shearman C."/>
            <person name="Canchaya C."/>
            <person name="Ventura M."/>
            <person name="Goesmann A."/>
            <person name="Gasson M.J."/>
            <person name="Kuipers O.P."/>
            <person name="van Sinderen D."/>
            <person name="Kok J."/>
        </authorList>
    </citation>
    <scope>NUCLEOTIDE SEQUENCE [LARGE SCALE GENOMIC DNA]</scope>
    <source>
        <strain evidence="10 11">MG1363</strain>
    </source>
</reference>
<dbReference type="EMBL" id="AM406671">
    <property type="protein sequence ID" value="CAL96769.1"/>
    <property type="molecule type" value="Genomic_DNA"/>
</dbReference>
<keyword evidence="6" id="KW-0175">Coiled coil</keyword>
<evidence type="ECO:0000256" key="6">
    <source>
        <dbReference type="SAM" id="Coils"/>
    </source>
</evidence>
<evidence type="ECO:0000259" key="9">
    <source>
        <dbReference type="Pfam" id="PF17961"/>
    </source>
</evidence>
<name>A2RHN3_LACLM</name>
<dbReference type="InterPro" id="IPR008456">
    <property type="entry name" value="Collagen-bd_dom"/>
</dbReference>
<dbReference type="Pfam" id="PF17961">
    <property type="entry name" value="Big_8"/>
    <property type="match status" value="1"/>
</dbReference>
<comment type="subcellular location">
    <subcellularLocation>
        <location evidence="1">Secreted</location>
        <location evidence="1">Cell wall</location>
        <topology evidence="1">Peptidoglycan-anchor</topology>
    </subcellularLocation>
</comment>
<evidence type="ECO:0000256" key="2">
    <source>
        <dbReference type="ARBA" id="ARBA00022512"/>
    </source>
</evidence>
<dbReference type="HOGENOM" id="CLU_626626_0_0_9"/>
<dbReference type="KEGG" id="llm:llmg_0162"/>
<feature type="coiled-coil region" evidence="6">
    <location>
        <begin position="115"/>
        <end position="142"/>
    </location>
</feature>
<evidence type="ECO:0000259" key="8">
    <source>
        <dbReference type="Pfam" id="PF05737"/>
    </source>
</evidence>
<dbReference type="InterPro" id="IPR011252">
    <property type="entry name" value="Fibrogen-bd_dom1"/>
</dbReference>
<dbReference type="GO" id="GO:0005518">
    <property type="term" value="F:collagen binding"/>
    <property type="evidence" value="ECO:0007669"/>
    <property type="project" value="InterPro"/>
</dbReference>
<organism evidence="10 11">
    <name type="scientific">Lactococcus lactis subsp. cremoris (strain MG1363)</name>
    <dbReference type="NCBI Taxonomy" id="416870"/>
    <lineage>
        <taxon>Bacteria</taxon>
        <taxon>Bacillati</taxon>
        <taxon>Bacillota</taxon>
        <taxon>Bacilli</taxon>
        <taxon>Lactobacillales</taxon>
        <taxon>Streptococcaceae</taxon>
        <taxon>Lactococcus</taxon>
        <taxon>Lactococcus cremoris subsp. cremoris</taxon>
    </lineage>
</organism>
<evidence type="ECO:0000313" key="11">
    <source>
        <dbReference type="Proteomes" id="UP000000364"/>
    </source>
</evidence>
<keyword evidence="3" id="KW-0964">Secreted</keyword>
<feature type="region of interest" description="Disordered" evidence="7">
    <location>
        <begin position="147"/>
        <end position="209"/>
    </location>
</feature>
<dbReference type="SUPFAM" id="SSF49401">
    <property type="entry name" value="Bacterial adhesins"/>
    <property type="match status" value="2"/>
</dbReference>